<dbReference type="EMBL" id="PEWV01000010">
    <property type="protein sequence ID" value="PIU42311.1"/>
    <property type="molecule type" value="Genomic_DNA"/>
</dbReference>
<dbReference type="Pfam" id="PF00591">
    <property type="entry name" value="Glycos_transf_3"/>
    <property type="match status" value="1"/>
</dbReference>
<feature type="binding site" evidence="9">
    <location>
        <begin position="108"/>
        <end position="116"/>
    </location>
    <ligand>
        <name>5-phospho-alpha-D-ribose 1-diphosphate</name>
        <dbReference type="ChEBI" id="CHEBI:58017"/>
    </ligand>
</feature>
<dbReference type="GO" id="GO:0000162">
    <property type="term" value="P:L-tryptophan biosynthetic process"/>
    <property type="evidence" value="ECO:0007669"/>
    <property type="project" value="UniProtKB-UniRule"/>
</dbReference>
<evidence type="ECO:0000256" key="1">
    <source>
        <dbReference type="ARBA" id="ARBA00004907"/>
    </source>
</evidence>
<reference evidence="12 13" key="1">
    <citation type="submission" date="2017-09" db="EMBL/GenBank/DDBJ databases">
        <title>Depth-based differentiation of microbial function through sediment-hosted aquifers and enrichment of novel symbionts in the deep terrestrial subsurface.</title>
        <authorList>
            <person name="Probst A.J."/>
            <person name="Ladd B."/>
            <person name="Jarett J.K."/>
            <person name="Geller-Mcgrath D.E."/>
            <person name="Sieber C.M."/>
            <person name="Emerson J.B."/>
            <person name="Anantharaman K."/>
            <person name="Thomas B.C."/>
            <person name="Malmstrom R."/>
            <person name="Stieglmeier M."/>
            <person name="Klingl A."/>
            <person name="Woyke T."/>
            <person name="Ryan C.M."/>
            <person name="Banfield J.F."/>
        </authorList>
    </citation>
    <scope>NUCLEOTIDE SEQUENCE [LARGE SCALE GENOMIC DNA]</scope>
    <source>
        <strain evidence="12">CG07_land_8_20_14_0_80_42_15</strain>
    </source>
</reference>
<keyword evidence="3 9" id="KW-0328">Glycosyltransferase</keyword>
<comment type="cofactor">
    <cofactor evidence="9">
        <name>Mg(2+)</name>
        <dbReference type="ChEBI" id="CHEBI:18420"/>
    </cofactor>
    <text evidence="9">Binds 2 magnesium ions per monomer.</text>
</comment>
<comment type="caution">
    <text evidence="9">Lacks conserved residue(s) required for the propagation of feature annotation.</text>
</comment>
<gene>
    <name evidence="9 12" type="primary">trpD</name>
    <name evidence="12" type="ORF">COS99_00815</name>
</gene>
<dbReference type="Gene3D" id="3.40.1030.10">
    <property type="entry name" value="Nucleoside phosphorylase/phosphoribosyltransferase catalytic domain"/>
    <property type="match status" value="1"/>
</dbReference>
<keyword evidence="4 9" id="KW-0808">Transferase</keyword>
<keyword evidence="2 9" id="KW-0028">Amino-acid biosynthesis</keyword>
<comment type="function">
    <text evidence="9">Catalyzes the transfer of the phosphoribosyl group of 5-phosphorylribose-1-pyrophosphate (PRPP) to anthranilate to yield N-(5'-phosphoribosyl)-anthranilate (PRA).</text>
</comment>
<feature type="binding site" evidence="9">
    <location>
        <position position="111"/>
    </location>
    <ligand>
        <name>anthranilate</name>
        <dbReference type="ChEBI" id="CHEBI:16567"/>
        <label>1</label>
    </ligand>
</feature>
<comment type="subunit">
    <text evidence="9">Homodimer.</text>
</comment>
<dbReference type="Proteomes" id="UP000230052">
    <property type="component" value="Unassembled WGS sequence"/>
</dbReference>
<feature type="binding site" evidence="9">
    <location>
        <position position="80"/>
    </location>
    <ligand>
        <name>5-phospho-alpha-D-ribose 1-diphosphate</name>
        <dbReference type="ChEBI" id="CHEBI:58017"/>
    </ligand>
</feature>
<sequence length="338" mass="35684">MIKESIAKVVAGENLSRIEMKDVFNEIMTGSASEGQIAAFITALRIKGETVEEITGGAEIMRKYATHIKTRHKKVLDTCGTGGDGAHTFNISTISALVAAGAGVIVAKHGNKSVSSKCGSADLLSEFGINVDPDARIIEKCLDEIGIGFLFAPALHSAMKYAAPVRRQIGIRTIFNILGPITNPAGASNQLLGVYDKNLVEPLANVLKNLGSSHALVVHGLDGLDEVTTADKTFAAELKGGDVKIYNIEPRKFGLPTSKKTDLAGGNVKFNLKLALDLLGGKTGPYADIVILNAGCAIYVADMAKDIKEGVELARSSIASGKALEKLNKLKELSNTKI</sequence>
<comment type="similarity">
    <text evidence="8">In the C-terminal section; belongs to the anthranilate phosphoribosyltransferase family.</text>
</comment>
<evidence type="ECO:0000259" key="11">
    <source>
        <dbReference type="Pfam" id="PF02885"/>
    </source>
</evidence>
<dbReference type="AlphaFoldDB" id="A0A2J0KUZ3"/>
<proteinExistence type="inferred from homology"/>
<dbReference type="PANTHER" id="PTHR43285:SF2">
    <property type="entry name" value="ANTHRANILATE PHOSPHORIBOSYLTRANSFERASE"/>
    <property type="match status" value="1"/>
</dbReference>
<evidence type="ECO:0000256" key="6">
    <source>
        <dbReference type="ARBA" id="ARBA00023141"/>
    </source>
</evidence>
<dbReference type="InterPro" id="IPR036320">
    <property type="entry name" value="Glycosyl_Trfase_fam3_N_dom_sf"/>
</dbReference>
<evidence type="ECO:0000313" key="12">
    <source>
        <dbReference type="EMBL" id="PIU42311.1"/>
    </source>
</evidence>
<dbReference type="InterPro" id="IPR005940">
    <property type="entry name" value="Anthranilate_Pribosyl_Tfrase"/>
</dbReference>
<feature type="domain" description="Glycosyl transferase family 3 N-terminal" evidence="11">
    <location>
        <begin position="3"/>
        <end position="65"/>
    </location>
</feature>
<feature type="binding site" evidence="9">
    <location>
        <position position="225"/>
    </location>
    <ligand>
        <name>Mg(2+)</name>
        <dbReference type="ChEBI" id="CHEBI:18420"/>
        <label>2</label>
    </ligand>
</feature>
<keyword evidence="6 9" id="KW-0057">Aromatic amino acid biosynthesis</keyword>
<name>A0A2J0KUZ3_9BACT</name>
<dbReference type="NCBIfam" id="TIGR01245">
    <property type="entry name" value="trpD"/>
    <property type="match status" value="1"/>
</dbReference>
<dbReference type="SUPFAM" id="SSF47648">
    <property type="entry name" value="Nucleoside phosphorylase/phosphoribosyltransferase N-terminal domain"/>
    <property type="match status" value="1"/>
</dbReference>
<dbReference type="EC" id="2.4.2.18" evidence="9"/>
<comment type="catalytic activity">
    <reaction evidence="7 9">
        <text>N-(5-phospho-beta-D-ribosyl)anthranilate + diphosphate = 5-phospho-alpha-D-ribose 1-diphosphate + anthranilate</text>
        <dbReference type="Rhea" id="RHEA:11768"/>
        <dbReference type="ChEBI" id="CHEBI:16567"/>
        <dbReference type="ChEBI" id="CHEBI:18277"/>
        <dbReference type="ChEBI" id="CHEBI:33019"/>
        <dbReference type="ChEBI" id="CHEBI:58017"/>
        <dbReference type="EC" id="2.4.2.18"/>
    </reaction>
</comment>
<dbReference type="HAMAP" id="MF_00211">
    <property type="entry name" value="TrpD"/>
    <property type="match status" value="1"/>
</dbReference>
<evidence type="ECO:0000256" key="7">
    <source>
        <dbReference type="ARBA" id="ARBA00052328"/>
    </source>
</evidence>
<evidence type="ECO:0000256" key="9">
    <source>
        <dbReference type="HAMAP-Rule" id="MF_00211"/>
    </source>
</evidence>
<feature type="binding site" evidence="9">
    <location>
        <begin position="90"/>
        <end position="93"/>
    </location>
    <ligand>
        <name>5-phospho-alpha-D-ribose 1-diphosphate</name>
        <dbReference type="ChEBI" id="CHEBI:58017"/>
    </ligand>
</feature>
<dbReference type="Pfam" id="PF02885">
    <property type="entry name" value="Glycos_trans_3N"/>
    <property type="match status" value="1"/>
</dbReference>
<protein>
    <recommendedName>
        <fullName evidence="9">Anthranilate phosphoribosyltransferase</fullName>
        <ecNumber evidence="9">2.4.2.18</ecNumber>
    </recommendedName>
</protein>
<dbReference type="Gene3D" id="1.20.970.10">
    <property type="entry name" value="Transferase, Pyrimidine Nucleoside Phosphorylase, Chain C"/>
    <property type="match status" value="1"/>
</dbReference>
<dbReference type="GO" id="GO:0005829">
    <property type="term" value="C:cytosol"/>
    <property type="evidence" value="ECO:0007669"/>
    <property type="project" value="TreeGrafter"/>
</dbReference>
<comment type="pathway">
    <text evidence="1 9">Amino-acid biosynthesis; L-tryptophan biosynthesis; L-tryptophan from chorismate: step 2/5.</text>
</comment>
<feature type="binding site" evidence="9">
    <location>
        <position position="226"/>
    </location>
    <ligand>
        <name>Mg(2+)</name>
        <dbReference type="ChEBI" id="CHEBI:18420"/>
        <label>1</label>
    </ligand>
</feature>
<dbReference type="PANTHER" id="PTHR43285">
    <property type="entry name" value="ANTHRANILATE PHOSPHORIBOSYLTRANSFERASE"/>
    <property type="match status" value="1"/>
</dbReference>
<dbReference type="InterPro" id="IPR035902">
    <property type="entry name" value="Nuc_phospho_transferase"/>
</dbReference>
<organism evidence="12 13">
    <name type="scientific">Candidatus Aquitaenariimonas noxiae</name>
    <dbReference type="NCBI Taxonomy" id="1974741"/>
    <lineage>
        <taxon>Bacteria</taxon>
        <taxon>Pseudomonadati</taxon>
        <taxon>Candidatus Omnitrophota</taxon>
        <taxon>Candidatus Aquitaenariimonas</taxon>
    </lineage>
</organism>
<evidence type="ECO:0000259" key="10">
    <source>
        <dbReference type="Pfam" id="PF00591"/>
    </source>
</evidence>
<dbReference type="GO" id="GO:0004048">
    <property type="term" value="F:anthranilate phosphoribosyltransferase activity"/>
    <property type="evidence" value="ECO:0007669"/>
    <property type="project" value="UniProtKB-UniRule"/>
</dbReference>
<accession>A0A2J0KUZ3</accession>
<feature type="binding site" evidence="9">
    <location>
        <position position="226"/>
    </location>
    <ligand>
        <name>Mg(2+)</name>
        <dbReference type="ChEBI" id="CHEBI:18420"/>
        <label>2</label>
    </ligand>
</feature>
<dbReference type="GO" id="GO:0000287">
    <property type="term" value="F:magnesium ion binding"/>
    <property type="evidence" value="ECO:0007669"/>
    <property type="project" value="UniProtKB-UniRule"/>
</dbReference>
<comment type="similarity">
    <text evidence="9">Belongs to the anthranilate phosphoribosyltransferase family.</text>
</comment>
<keyword evidence="5 9" id="KW-0822">Tryptophan biosynthesis</keyword>
<feature type="domain" description="Glycosyl transferase family 3" evidence="10">
    <location>
        <begin position="73"/>
        <end position="324"/>
    </location>
</feature>
<dbReference type="SUPFAM" id="SSF52418">
    <property type="entry name" value="Nucleoside phosphorylase/phosphoribosyltransferase catalytic domain"/>
    <property type="match status" value="1"/>
</dbReference>
<feature type="binding site" evidence="9">
    <location>
        <position position="80"/>
    </location>
    <ligand>
        <name>anthranilate</name>
        <dbReference type="ChEBI" id="CHEBI:16567"/>
        <label>1</label>
    </ligand>
</feature>
<keyword evidence="9" id="KW-0460">Magnesium</keyword>
<dbReference type="InterPro" id="IPR017459">
    <property type="entry name" value="Glycosyl_Trfase_fam3_N_dom"/>
</dbReference>
<feature type="binding site" evidence="9">
    <location>
        <begin position="83"/>
        <end position="84"/>
    </location>
    <ligand>
        <name>5-phospho-alpha-D-ribose 1-diphosphate</name>
        <dbReference type="ChEBI" id="CHEBI:58017"/>
    </ligand>
</feature>
<dbReference type="UniPathway" id="UPA00035">
    <property type="reaction ID" value="UER00041"/>
</dbReference>
<evidence type="ECO:0000256" key="5">
    <source>
        <dbReference type="ARBA" id="ARBA00022822"/>
    </source>
</evidence>
<feature type="binding site" evidence="9">
    <location>
        <position position="166"/>
    </location>
    <ligand>
        <name>anthranilate</name>
        <dbReference type="ChEBI" id="CHEBI:16567"/>
        <label>2</label>
    </ligand>
</feature>
<evidence type="ECO:0000256" key="2">
    <source>
        <dbReference type="ARBA" id="ARBA00022605"/>
    </source>
</evidence>
<dbReference type="FunFam" id="3.40.1030.10:FF:000002">
    <property type="entry name" value="Anthranilate phosphoribosyltransferase"/>
    <property type="match status" value="1"/>
</dbReference>
<keyword evidence="9" id="KW-0479">Metal-binding</keyword>
<comment type="caution">
    <text evidence="12">The sequence shown here is derived from an EMBL/GenBank/DDBJ whole genome shotgun (WGS) entry which is preliminary data.</text>
</comment>
<evidence type="ECO:0000256" key="4">
    <source>
        <dbReference type="ARBA" id="ARBA00022679"/>
    </source>
</evidence>
<feature type="binding site" evidence="9">
    <location>
        <position position="120"/>
    </location>
    <ligand>
        <name>5-phospho-alpha-D-ribose 1-diphosphate</name>
        <dbReference type="ChEBI" id="CHEBI:58017"/>
    </ligand>
</feature>
<evidence type="ECO:0000256" key="8">
    <source>
        <dbReference type="ARBA" id="ARBA00061188"/>
    </source>
</evidence>
<feature type="binding site" evidence="9">
    <location>
        <position position="88"/>
    </location>
    <ligand>
        <name>5-phospho-alpha-D-ribose 1-diphosphate</name>
        <dbReference type="ChEBI" id="CHEBI:58017"/>
    </ligand>
</feature>
<evidence type="ECO:0000256" key="3">
    <source>
        <dbReference type="ARBA" id="ARBA00022676"/>
    </source>
</evidence>
<feature type="binding site" evidence="9">
    <location>
        <position position="92"/>
    </location>
    <ligand>
        <name>Mg(2+)</name>
        <dbReference type="ChEBI" id="CHEBI:18420"/>
        <label>1</label>
    </ligand>
</feature>
<dbReference type="InterPro" id="IPR000312">
    <property type="entry name" value="Glycosyl_Trfase_fam3"/>
</dbReference>
<evidence type="ECO:0000313" key="13">
    <source>
        <dbReference type="Proteomes" id="UP000230052"/>
    </source>
</evidence>